<comment type="caution">
    <text evidence="2">The sequence shown here is derived from an EMBL/GenBank/DDBJ whole genome shotgun (WGS) entry which is preliminary data.</text>
</comment>
<feature type="region of interest" description="Disordered" evidence="1">
    <location>
        <begin position="28"/>
        <end position="60"/>
    </location>
</feature>
<reference evidence="2 3" key="1">
    <citation type="submission" date="2019-01" db="EMBL/GenBank/DDBJ databases">
        <authorList>
            <person name="Li J."/>
        </authorList>
    </citation>
    <scope>NUCLEOTIDE SEQUENCE [LARGE SCALE GENOMIC DNA]</scope>
    <source>
        <strain evidence="2 3">CCUG 35506</strain>
    </source>
</reference>
<name>A0A4Q2JR77_9MICO</name>
<dbReference type="RefSeq" id="WP_056006814.1">
    <property type="nucleotide sequence ID" value="NZ_SDPO01000002.1"/>
</dbReference>
<keyword evidence="3" id="KW-1185">Reference proteome</keyword>
<sequence length="60" mass="6833">MQFSADFMALHAHQSDVHRAEWELGLRRAADESGSDDAGASPEPARRHRRMHRAPRLALR</sequence>
<organism evidence="2 3">
    <name type="scientific">Agromyces fucosus</name>
    <dbReference type="NCBI Taxonomy" id="41985"/>
    <lineage>
        <taxon>Bacteria</taxon>
        <taxon>Bacillati</taxon>
        <taxon>Actinomycetota</taxon>
        <taxon>Actinomycetes</taxon>
        <taxon>Micrococcales</taxon>
        <taxon>Microbacteriaceae</taxon>
        <taxon>Agromyces</taxon>
    </lineage>
</organism>
<proteinExistence type="predicted"/>
<dbReference type="Proteomes" id="UP000292935">
    <property type="component" value="Unassembled WGS sequence"/>
</dbReference>
<evidence type="ECO:0000313" key="3">
    <source>
        <dbReference type="Proteomes" id="UP000292935"/>
    </source>
</evidence>
<dbReference type="AlphaFoldDB" id="A0A4Q2JR77"/>
<accession>A0A4Q2JR77</accession>
<dbReference type="EMBL" id="SDPO01000002">
    <property type="protein sequence ID" value="RXZ49289.1"/>
    <property type="molecule type" value="Genomic_DNA"/>
</dbReference>
<gene>
    <name evidence="2" type="ORF">ESP57_10225</name>
</gene>
<feature type="compositionally biased region" description="Basic residues" evidence="1">
    <location>
        <begin position="46"/>
        <end position="60"/>
    </location>
</feature>
<evidence type="ECO:0000256" key="1">
    <source>
        <dbReference type="SAM" id="MobiDB-lite"/>
    </source>
</evidence>
<protein>
    <submittedName>
        <fullName evidence="2">Uncharacterized protein</fullName>
    </submittedName>
</protein>
<evidence type="ECO:0000313" key="2">
    <source>
        <dbReference type="EMBL" id="RXZ49289.1"/>
    </source>
</evidence>